<dbReference type="EMBL" id="SMSE01000004">
    <property type="protein sequence ID" value="TDG12026.1"/>
    <property type="molecule type" value="Genomic_DNA"/>
</dbReference>
<dbReference type="InterPro" id="IPR016032">
    <property type="entry name" value="Sig_transdc_resp-reg_C-effctor"/>
</dbReference>
<evidence type="ECO:0000313" key="3">
    <source>
        <dbReference type="Proteomes" id="UP000295554"/>
    </source>
</evidence>
<accession>A0A4R5LNX8</accession>
<dbReference type="GO" id="GO:0006355">
    <property type="term" value="P:regulation of DNA-templated transcription"/>
    <property type="evidence" value="ECO:0007669"/>
    <property type="project" value="InterPro"/>
</dbReference>
<dbReference type="InterPro" id="IPR000792">
    <property type="entry name" value="Tscrpt_reg_LuxR_C"/>
</dbReference>
<organism evidence="2 3">
    <name type="scientific">Seongchinamella unica</name>
    <dbReference type="NCBI Taxonomy" id="2547392"/>
    <lineage>
        <taxon>Bacteria</taxon>
        <taxon>Pseudomonadati</taxon>
        <taxon>Pseudomonadota</taxon>
        <taxon>Gammaproteobacteria</taxon>
        <taxon>Cellvibrionales</taxon>
        <taxon>Halieaceae</taxon>
        <taxon>Seongchinamella</taxon>
    </lineage>
</organism>
<dbReference type="OrthoDB" id="5497412at2"/>
<proteinExistence type="predicted"/>
<feature type="domain" description="HTH luxR-type" evidence="1">
    <location>
        <begin position="323"/>
        <end position="380"/>
    </location>
</feature>
<dbReference type="RefSeq" id="WP_133214845.1">
    <property type="nucleotide sequence ID" value="NZ_SMSE01000004.1"/>
</dbReference>
<dbReference type="GO" id="GO:0003677">
    <property type="term" value="F:DNA binding"/>
    <property type="evidence" value="ECO:0007669"/>
    <property type="project" value="InterPro"/>
</dbReference>
<dbReference type="InterPro" id="IPR036388">
    <property type="entry name" value="WH-like_DNA-bd_sf"/>
</dbReference>
<protein>
    <submittedName>
        <fullName evidence="2">Helix-turn-helix transcriptional regulator</fullName>
    </submittedName>
</protein>
<dbReference type="Gene3D" id="1.10.10.10">
    <property type="entry name" value="Winged helix-like DNA-binding domain superfamily/Winged helix DNA-binding domain"/>
    <property type="match status" value="1"/>
</dbReference>
<evidence type="ECO:0000259" key="1">
    <source>
        <dbReference type="SMART" id="SM00421"/>
    </source>
</evidence>
<reference evidence="2 3" key="1">
    <citation type="submission" date="2019-03" db="EMBL/GenBank/DDBJ databases">
        <title>Seongchinamella monodicae gen. nov., sp. nov., a novel member of the Gammaproteobacteria isolated from a tidal mudflat of beach.</title>
        <authorList>
            <person name="Yang H.G."/>
            <person name="Kang J.W."/>
            <person name="Lee S.D."/>
        </authorList>
    </citation>
    <scope>NUCLEOTIDE SEQUENCE [LARGE SCALE GENOMIC DNA]</scope>
    <source>
        <strain evidence="2 3">GH4-78</strain>
    </source>
</reference>
<dbReference type="AlphaFoldDB" id="A0A4R5LNX8"/>
<dbReference type="SUPFAM" id="SSF46894">
    <property type="entry name" value="C-terminal effector domain of the bipartite response regulators"/>
    <property type="match status" value="1"/>
</dbReference>
<sequence>MAIPIPDSRYDQLLGLIYQGPLEELPWQSALPLLRSLFDAQVASLVLRPPSAEDRGAILNCVRPEAGHSGDDLADPEAWQAASYREEFFSLDPFVNLPPDKVVTLEDMLPDAELIDSEYYRQYLQPVDLFRILGVDTVEPGGMVARLRFSRRKPEASFSQEERRLLELITPHLRRAIQIYATLNRTISERDVYAGAVAQLAMASIILDEQARVLSANPVAQALLDEADGLSLRGERLHIEGRDINKELQQAVASIVRAQHQGETSVVKALRVPRSSGRSDLGLVVRPVPVSEWSEGQSSPSAAIFISDPDLHESASRQTLAELFGLTPAEANLAILLARGLSLAEASTAQTISQHTARAQLKSIFAKTGVSRQAELVRLIIKSVASLG</sequence>
<evidence type="ECO:0000313" key="2">
    <source>
        <dbReference type="EMBL" id="TDG12026.1"/>
    </source>
</evidence>
<dbReference type="Proteomes" id="UP000295554">
    <property type="component" value="Unassembled WGS sequence"/>
</dbReference>
<dbReference type="SMART" id="SM00421">
    <property type="entry name" value="HTH_LUXR"/>
    <property type="match status" value="1"/>
</dbReference>
<comment type="caution">
    <text evidence="2">The sequence shown here is derived from an EMBL/GenBank/DDBJ whole genome shotgun (WGS) entry which is preliminary data.</text>
</comment>
<name>A0A4R5LNX8_9GAMM</name>
<gene>
    <name evidence="2" type="ORF">E2F43_16855</name>
</gene>
<keyword evidence="3" id="KW-1185">Reference proteome</keyword>